<keyword evidence="1" id="KW-0472">Membrane</keyword>
<dbReference type="RefSeq" id="WP_371435275.1">
    <property type="nucleotide sequence ID" value="NZ_JBHSRS010000081.1"/>
</dbReference>
<feature type="transmembrane region" description="Helical" evidence="1">
    <location>
        <begin position="206"/>
        <end position="234"/>
    </location>
</feature>
<feature type="transmembrane region" description="Helical" evidence="1">
    <location>
        <begin position="246"/>
        <end position="265"/>
    </location>
</feature>
<protein>
    <submittedName>
        <fullName evidence="2">MlaE family ABC transporter permease</fullName>
    </submittedName>
</protein>
<evidence type="ECO:0000256" key="1">
    <source>
        <dbReference type="SAM" id="Phobius"/>
    </source>
</evidence>
<feature type="transmembrane region" description="Helical" evidence="1">
    <location>
        <begin position="161"/>
        <end position="186"/>
    </location>
</feature>
<evidence type="ECO:0000313" key="3">
    <source>
        <dbReference type="Proteomes" id="UP001596270"/>
    </source>
</evidence>
<name>A0ABW1U1C3_9BURK</name>
<gene>
    <name evidence="2" type="ORF">ACFQND_17210</name>
</gene>
<feature type="transmembrane region" description="Helical" evidence="1">
    <location>
        <begin position="62"/>
        <end position="83"/>
    </location>
</feature>
<feature type="transmembrane region" description="Helical" evidence="1">
    <location>
        <begin position="25"/>
        <end position="41"/>
    </location>
</feature>
<evidence type="ECO:0000313" key="2">
    <source>
        <dbReference type="EMBL" id="MFC6282965.1"/>
    </source>
</evidence>
<sequence>MTSMSSWRGLLARTNRTAKDWLAEWWQLLHLGAVLLLLALSPSSYKRNNRLVLARHLYDNTAPILTGFTVLCALISLVLTRIVATTALSYGLSHYALQVVIRVLVLELIPLTAALFVAVRCTIPDGAELAGLRARGELDALRRQGINPLHREVLPRVVSGIFSTVMLAVLSCVVALVVAYLTVYGFSLAGLAGYTRLFGQVFNPAVTLIFVLKTLFFSLAVSLIPVASALYGVASETRTSAELRGLVRMFAVILLVEVLSLVGNYY</sequence>
<accession>A0ABW1U1C3</accession>
<organism evidence="2 3">
    <name type="scientific">Polaromonas aquatica</name>
    <dbReference type="NCBI Taxonomy" id="332657"/>
    <lineage>
        <taxon>Bacteria</taxon>
        <taxon>Pseudomonadati</taxon>
        <taxon>Pseudomonadota</taxon>
        <taxon>Betaproteobacteria</taxon>
        <taxon>Burkholderiales</taxon>
        <taxon>Comamonadaceae</taxon>
        <taxon>Polaromonas</taxon>
    </lineage>
</organism>
<keyword evidence="1" id="KW-0812">Transmembrane</keyword>
<proteinExistence type="predicted"/>
<reference evidence="3" key="1">
    <citation type="journal article" date="2019" name="Int. J. Syst. Evol. Microbiol.">
        <title>The Global Catalogue of Microorganisms (GCM) 10K type strain sequencing project: providing services to taxonomists for standard genome sequencing and annotation.</title>
        <authorList>
            <consortium name="The Broad Institute Genomics Platform"/>
            <consortium name="The Broad Institute Genome Sequencing Center for Infectious Disease"/>
            <person name="Wu L."/>
            <person name="Ma J."/>
        </authorList>
    </citation>
    <scope>NUCLEOTIDE SEQUENCE [LARGE SCALE GENOMIC DNA]</scope>
    <source>
        <strain evidence="3">CCUG 39402</strain>
    </source>
</reference>
<dbReference type="EMBL" id="JBHSRS010000081">
    <property type="protein sequence ID" value="MFC6282965.1"/>
    <property type="molecule type" value="Genomic_DNA"/>
</dbReference>
<dbReference type="Proteomes" id="UP001596270">
    <property type="component" value="Unassembled WGS sequence"/>
</dbReference>
<dbReference type="InterPro" id="IPR030802">
    <property type="entry name" value="Permease_MalE"/>
</dbReference>
<keyword evidence="1" id="KW-1133">Transmembrane helix</keyword>
<dbReference type="Pfam" id="PF02405">
    <property type="entry name" value="MlaE"/>
    <property type="match status" value="1"/>
</dbReference>
<keyword evidence="3" id="KW-1185">Reference proteome</keyword>
<comment type="caution">
    <text evidence="2">The sequence shown here is derived from an EMBL/GenBank/DDBJ whole genome shotgun (WGS) entry which is preliminary data.</text>
</comment>
<feature type="transmembrane region" description="Helical" evidence="1">
    <location>
        <begin position="95"/>
        <end position="119"/>
    </location>
</feature>